<dbReference type="SUPFAM" id="SSF46626">
    <property type="entry name" value="Cytochrome c"/>
    <property type="match status" value="1"/>
</dbReference>
<dbReference type="InterPro" id="IPR036909">
    <property type="entry name" value="Cyt_c-like_dom_sf"/>
</dbReference>
<evidence type="ECO:0000313" key="1">
    <source>
        <dbReference type="EMBL" id="SVA95506.1"/>
    </source>
</evidence>
<sequence>MLSDAFLFWSISAGGIDFKSAMPAFEKVLSENMRRQIITYLRQL</sequence>
<dbReference type="GO" id="GO:0020037">
    <property type="term" value="F:heme binding"/>
    <property type="evidence" value="ECO:0007669"/>
    <property type="project" value="InterPro"/>
</dbReference>
<accession>A0A382A1T8</accession>
<protein>
    <submittedName>
        <fullName evidence="1">Uncharacterized protein</fullName>
    </submittedName>
</protein>
<name>A0A382A1T8_9ZZZZ</name>
<dbReference type="Gene3D" id="1.10.760.10">
    <property type="entry name" value="Cytochrome c-like domain"/>
    <property type="match status" value="1"/>
</dbReference>
<organism evidence="1">
    <name type="scientific">marine metagenome</name>
    <dbReference type="NCBI Taxonomy" id="408172"/>
    <lineage>
        <taxon>unclassified sequences</taxon>
        <taxon>metagenomes</taxon>
        <taxon>ecological metagenomes</taxon>
    </lineage>
</organism>
<reference evidence="1" key="1">
    <citation type="submission" date="2018-05" db="EMBL/GenBank/DDBJ databases">
        <authorList>
            <person name="Lanie J.A."/>
            <person name="Ng W.-L."/>
            <person name="Kazmierczak K.M."/>
            <person name="Andrzejewski T.M."/>
            <person name="Davidsen T.M."/>
            <person name="Wayne K.J."/>
            <person name="Tettelin H."/>
            <person name="Glass J.I."/>
            <person name="Rusch D."/>
            <person name="Podicherti R."/>
            <person name="Tsui H.-C.T."/>
            <person name="Winkler M.E."/>
        </authorList>
    </citation>
    <scope>NUCLEOTIDE SEQUENCE</scope>
</reference>
<dbReference type="EMBL" id="UINC01023575">
    <property type="protein sequence ID" value="SVA95506.1"/>
    <property type="molecule type" value="Genomic_DNA"/>
</dbReference>
<dbReference type="GO" id="GO:0009055">
    <property type="term" value="F:electron transfer activity"/>
    <property type="evidence" value="ECO:0007669"/>
    <property type="project" value="InterPro"/>
</dbReference>
<proteinExistence type="predicted"/>
<gene>
    <name evidence="1" type="ORF">METZ01_LOCUS148360</name>
</gene>
<dbReference type="AlphaFoldDB" id="A0A382A1T8"/>